<dbReference type="AlphaFoldDB" id="A0AAN6QLC0"/>
<dbReference type="Proteomes" id="UP001175353">
    <property type="component" value="Unassembled WGS sequence"/>
</dbReference>
<feature type="region of interest" description="Disordered" evidence="9">
    <location>
        <begin position="144"/>
        <end position="163"/>
    </location>
</feature>
<sequence length="365" mass="40981">MADITPDFNICLKKKGAQVVLRKEFDVQRISSFLQEAYSINARIADLTRELRSIRPSYLSTAPPPRRRQLASSDGHHDRGRPLTDTERDAIDAQSKQLLRQLNGAIQNLKQAEDVRNQTADSVALSKRARGGLGAIGRWAAGGAATAKSIDEEREEAERRTVGTHRESVIVYLQRRLEEAGRVQSEMMEVRLGREVEKSKSVLYKSRMAGGIPYAQDDDDYAPPAASSPTKRKRQSTNFSNSYDPSLSSSEDSQRPPELTQDQQQLFAAENSAMLKHYEDQLDQIRTAERSILEISELQSTLVTNIQMQSEGIEQLVQDSYMTEENLGRGNKELKKASERRSTARIVCVATGVFCSFLVVWDLIF</sequence>
<evidence type="ECO:0000313" key="11">
    <source>
        <dbReference type="EMBL" id="KAK0970163.1"/>
    </source>
</evidence>
<keyword evidence="6" id="KW-1133">Transmembrane helix</keyword>
<dbReference type="InterPro" id="IPR019529">
    <property type="entry name" value="Syntaxin-18_N"/>
</dbReference>
<dbReference type="EMBL" id="JAUJLE010000189">
    <property type="protein sequence ID" value="KAK0970163.1"/>
    <property type="molecule type" value="Genomic_DNA"/>
</dbReference>
<evidence type="ECO:0000256" key="8">
    <source>
        <dbReference type="ARBA" id="ARBA00023136"/>
    </source>
</evidence>
<comment type="similarity">
    <text evidence="2">Belongs to the syntaxin family.</text>
</comment>
<dbReference type="PANTHER" id="PTHR15959">
    <property type="entry name" value="SYNTAXIN-18"/>
    <property type="match status" value="1"/>
</dbReference>
<evidence type="ECO:0000256" key="3">
    <source>
        <dbReference type="ARBA" id="ARBA00022448"/>
    </source>
</evidence>
<dbReference type="GO" id="GO:0006890">
    <property type="term" value="P:retrograde vesicle-mediated transport, Golgi to endoplasmic reticulum"/>
    <property type="evidence" value="ECO:0007669"/>
    <property type="project" value="TreeGrafter"/>
</dbReference>
<dbReference type="SUPFAM" id="SSF58038">
    <property type="entry name" value="SNARE fusion complex"/>
    <property type="match status" value="1"/>
</dbReference>
<accession>A0AAN6QLC0</accession>
<reference evidence="11" key="1">
    <citation type="submission" date="2023-06" db="EMBL/GenBank/DDBJ databases">
        <title>Black Yeasts Isolated from many extreme environments.</title>
        <authorList>
            <person name="Coleine C."/>
            <person name="Stajich J.E."/>
            <person name="Selbmann L."/>
        </authorList>
    </citation>
    <scope>NUCLEOTIDE SEQUENCE</scope>
    <source>
        <strain evidence="11">CCFEE 5200</strain>
    </source>
</reference>
<evidence type="ECO:0000256" key="9">
    <source>
        <dbReference type="SAM" id="MobiDB-lite"/>
    </source>
</evidence>
<evidence type="ECO:0000256" key="2">
    <source>
        <dbReference type="ARBA" id="ARBA00009063"/>
    </source>
</evidence>
<feature type="compositionally biased region" description="Low complexity" evidence="9">
    <location>
        <begin position="240"/>
        <end position="251"/>
    </location>
</feature>
<dbReference type="GO" id="GO:0031201">
    <property type="term" value="C:SNARE complex"/>
    <property type="evidence" value="ECO:0007669"/>
    <property type="project" value="TreeGrafter"/>
</dbReference>
<evidence type="ECO:0000256" key="4">
    <source>
        <dbReference type="ARBA" id="ARBA00022692"/>
    </source>
</evidence>
<evidence type="ECO:0000256" key="5">
    <source>
        <dbReference type="ARBA" id="ARBA00022927"/>
    </source>
</evidence>
<comment type="subcellular location">
    <subcellularLocation>
        <location evidence="1">Membrane</location>
        <topology evidence="1">Single-pass type IV membrane protein</topology>
    </subcellularLocation>
</comment>
<gene>
    <name evidence="11" type="ORF">LTR91_016007</name>
</gene>
<keyword evidence="5" id="KW-0653">Protein transport</keyword>
<keyword evidence="4" id="KW-0812">Transmembrane</keyword>
<protein>
    <recommendedName>
        <fullName evidence="10">SNARE-complex protein Syntaxin-18 N-terminal domain-containing protein</fullName>
    </recommendedName>
</protein>
<evidence type="ECO:0000259" key="10">
    <source>
        <dbReference type="Pfam" id="PF10496"/>
    </source>
</evidence>
<dbReference type="GO" id="GO:0015031">
    <property type="term" value="P:protein transport"/>
    <property type="evidence" value="ECO:0007669"/>
    <property type="project" value="UniProtKB-KW"/>
</dbReference>
<feature type="region of interest" description="Disordered" evidence="9">
    <location>
        <begin position="212"/>
        <end position="261"/>
    </location>
</feature>
<feature type="domain" description="SNARE-complex protein Syntaxin-18 N-terminal" evidence="10">
    <location>
        <begin position="3"/>
        <end position="91"/>
    </location>
</feature>
<feature type="region of interest" description="Disordered" evidence="9">
    <location>
        <begin position="56"/>
        <end position="87"/>
    </location>
</feature>
<feature type="compositionally biased region" description="Basic and acidic residues" evidence="9">
    <location>
        <begin position="74"/>
        <end position="87"/>
    </location>
</feature>
<name>A0AAN6QLC0_9PEZI</name>
<evidence type="ECO:0000256" key="1">
    <source>
        <dbReference type="ARBA" id="ARBA00004211"/>
    </source>
</evidence>
<evidence type="ECO:0000256" key="6">
    <source>
        <dbReference type="ARBA" id="ARBA00022989"/>
    </source>
</evidence>
<evidence type="ECO:0000313" key="12">
    <source>
        <dbReference type="Proteomes" id="UP001175353"/>
    </source>
</evidence>
<dbReference type="Gene3D" id="1.20.5.110">
    <property type="match status" value="1"/>
</dbReference>
<keyword evidence="3" id="KW-0813">Transport</keyword>
<dbReference type="Pfam" id="PF10496">
    <property type="entry name" value="Syntaxin-18_N"/>
    <property type="match status" value="1"/>
</dbReference>
<dbReference type="GO" id="GO:0005783">
    <property type="term" value="C:endoplasmic reticulum"/>
    <property type="evidence" value="ECO:0007669"/>
    <property type="project" value="TreeGrafter"/>
</dbReference>
<comment type="caution">
    <text evidence="11">The sequence shown here is derived from an EMBL/GenBank/DDBJ whole genome shotgun (WGS) entry which is preliminary data.</text>
</comment>
<keyword evidence="7" id="KW-0175">Coiled coil</keyword>
<keyword evidence="12" id="KW-1185">Reference proteome</keyword>
<proteinExistence type="inferred from homology"/>
<dbReference type="PANTHER" id="PTHR15959:SF0">
    <property type="entry name" value="SYNTAXIN-18"/>
    <property type="match status" value="1"/>
</dbReference>
<organism evidence="11 12">
    <name type="scientific">Friedmanniomyces endolithicus</name>
    <dbReference type="NCBI Taxonomy" id="329885"/>
    <lineage>
        <taxon>Eukaryota</taxon>
        <taxon>Fungi</taxon>
        <taxon>Dikarya</taxon>
        <taxon>Ascomycota</taxon>
        <taxon>Pezizomycotina</taxon>
        <taxon>Dothideomycetes</taxon>
        <taxon>Dothideomycetidae</taxon>
        <taxon>Mycosphaerellales</taxon>
        <taxon>Teratosphaeriaceae</taxon>
        <taxon>Friedmanniomyces</taxon>
    </lineage>
</organism>
<keyword evidence="8" id="KW-0472">Membrane</keyword>
<evidence type="ECO:0000256" key="7">
    <source>
        <dbReference type="ARBA" id="ARBA00023054"/>
    </source>
</evidence>